<evidence type="ECO:0000259" key="2">
    <source>
        <dbReference type="Pfam" id="PF01370"/>
    </source>
</evidence>
<feature type="domain" description="NAD-dependent epimerase/dehydratase" evidence="2">
    <location>
        <begin position="14"/>
        <end position="260"/>
    </location>
</feature>
<dbReference type="Gene3D" id="3.90.25.10">
    <property type="entry name" value="UDP-galactose 4-epimerase, domain 1"/>
    <property type="match status" value="1"/>
</dbReference>
<name>A0AB39KXR0_9CAUL</name>
<dbReference type="PANTHER" id="PTHR43574">
    <property type="entry name" value="EPIMERASE-RELATED"/>
    <property type="match status" value="1"/>
</dbReference>
<dbReference type="InterPro" id="IPR001509">
    <property type="entry name" value="Epimerase_deHydtase"/>
</dbReference>
<dbReference type="Gene3D" id="3.40.50.720">
    <property type="entry name" value="NAD(P)-binding Rossmann-like Domain"/>
    <property type="match status" value="1"/>
</dbReference>
<evidence type="ECO:0000313" key="3">
    <source>
        <dbReference type="EMBL" id="XDO98626.1"/>
    </source>
</evidence>
<dbReference type="SUPFAM" id="SSF51735">
    <property type="entry name" value="NAD(P)-binding Rossmann-fold domains"/>
    <property type="match status" value="1"/>
</dbReference>
<proteinExistence type="predicted"/>
<protein>
    <submittedName>
        <fullName evidence="3">NAD-dependent epimerase/dehydratase family protein</fullName>
    </submittedName>
</protein>
<organism evidence="3">
    <name type="scientific">Caulobacter sp. 73W</name>
    <dbReference type="NCBI Taxonomy" id="3161137"/>
    <lineage>
        <taxon>Bacteria</taxon>
        <taxon>Pseudomonadati</taxon>
        <taxon>Pseudomonadota</taxon>
        <taxon>Alphaproteobacteria</taxon>
        <taxon>Caulobacterales</taxon>
        <taxon>Caulobacteraceae</taxon>
        <taxon>Caulobacter</taxon>
    </lineage>
</organism>
<dbReference type="RefSeq" id="WP_369062501.1">
    <property type="nucleotide sequence ID" value="NZ_CP158375.1"/>
</dbReference>
<dbReference type="AlphaFoldDB" id="A0AB39KXR0"/>
<evidence type="ECO:0000256" key="1">
    <source>
        <dbReference type="ARBA" id="ARBA00023027"/>
    </source>
</evidence>
<accession>A0AB39KXR0</accession>
<dbReference type="PRINTS" id="PR01713">
    <property type="entry name" value="NUCEPIMERASE"/>
</dbReference>
<gene>
    <name evidence="3" type="ORF">ABOZ73_07955</name>
</gene>
<dbReference type="InterPro" id="IPR036291">
    <property type="entry name" value="NAD(P)-bd_dom_sf"/>
</dbReference>
<dbReference type="Pfam" id="PF01370">
    <property type="entry name" value="Epimerase"/>
    <property type="match status" value="1"/>
</dbReference>
<sequence>MRRCTELRRHALTVIVTGAAGFVGSYTAQRLLDRGETVLGVDVFNDYYDPALKAARAAKLEGQAGFRMERMDIADAAAFATLVKGSGAKRIVHLAAQAGVRYSLDNPFAYERSNLAGHLSVLEACRHNGVEHLVYASSSSVYGERPQDGEGFKESDAAVEPVSLYAATKRSGELMSHAYGKLYGLAQTGLRFFTVYGPLGRPDMAYFSFTQKILAGEPIEVFGQGDMSRDFTYIDDIVTGVVAALDHVPSAGENRILNIGGGRPEGLMDMIAILEKTIGREAQKVYVPMQPGDVPRTFADVSKLKDITGYTPAIPIEVGLPRFVEWYRSYYG</sequence>
<dbReference type="EMBL" id="CP158375">
    <property type="protein sequence ID" value="XDO98626.1"/>
    <property type="molecule type" value="Genomic_DNA"/>
</dbReference>
<reference evidence="3" key="1">
    <citation type="submission" date="2024-06" db="EMBL/GenBank/DDBJ databases">
        <title>Caulobacter inopinatus, sp. nov.</title>
        <authorList>
            <person name="Donachie S.P."/>
        </authorList>
    </citation>
    <scope>NUCLEOTIDE SEQUENCE</scope>
    <source>
        <strain evidence="3">73W</strain>
    </source>
</reference>
<keyword evidence="1" id="KW-0520">NAD</keyword>